<dbReference type="InterPro" id="IPR001709">
    <property type="entry name" value="Flavoprot_Pyr_Nucl_cyt_Rdtase"/>
</dbReference>
<dbReference type="EMBL" id="CAUYUJ010014853">
    <property type="protein sequence ID" value="CAK0846878.1"/>
    <property type="molecule type" value="Genomic_DNA"/>
</dbReference>
<dbReference type="InterPro" id="IPR001433">
    <property type="entry name" value="OxRdtase_FAD/NAD-bd"/>
</dbReference>
<dbReference type="EC" id="1.6.2.2" evidence="6"/>
<dbReference type="InterPro" id="IPR008333">
    <property type="entry name" value="Cbr1-like_FAD-bd_dom"/>
</dbReference>
<evidence type="ECO:0000313" key="9">
    <source>
        <dbReference type="Proteomes" id="UP001189429"/>
    </source>
</evidence>
<dbReference type="InterPro" id="IPR001834">
    <property type="entry name" value="CBR-like"/>
</dbReference>
<feature type="domain" description="FAD-binding FR-type" evidence="7">
    <location>
        <begin position="8"/>
        <end position="145"/>
    </location>
</feature>
<dbReference type="Pfam" id="PF00175">
    <property type="entry name" value="NAD_binding_1"/>
    <property type="match status" value="1"/>
</dbReference>
<dbReference type="PRINTS" id="PR00406">
    <property type="entry name" value="CYTB5RDTASE"/>
</dbReference>
<dbReference type="SUPFAM" id="SSF52343">
    <property type="entry name" value="Ferredoxin reductase-like, C-terminal NADP-linked domain"/>
    <property type="match status" value="1"/>
</dbReference>
<evidence type="ECO:0000256" key="4">
    <source>
        <dbReference type="ARBA" id="ARBA00023002"/>
    </source>
</evidence>
<comment type="cofactor">
    <cofactor evidence="1 6">
        <name>FAD</name>
        <dbReference type="ChEBI" id="CHEBI:57692"/>
    </cofactor>
</comment>
<comment type="catalytic activity">
    <reaction evidence="6">
        <text>2 Fe(III)-[cytochrome b5] + NADH = 2 Fe(II)-[cytochrome b5] + NAD(+) + H(+)</text>
        <dbReference type="Rhea" id="RHEA:46680"/>
        <dbReference type="Rhea" id="RHEA-COMP:10438"/>
        <dbReference type="Rhea" id="RHEA-COMP:10439"/>
        <dbReference type="ChEBI" id="CHEBI:15378"/>
        <dbReference type="ChEBI" id="CHEBI:29033"/>
        <dbReference type="ChEBI" id="CHEBI:29034"/>
        <dbReference type="ChEBI" id="CHEBI:57540"/>
        <dbReference type="ChEBI" id="CHEBI:57945"/>
        <dbReference type="EC" id="1.6.2.2"/>
    </reaction>
</comment>
<comment type="similarity">
    <text evidence="6">Belongs to the flavoprotein pyridine nucleotide cytochrome reductase family.</text>
</comment>
<evidence type="ECO:0000256" key="2">
    <source>
        <dbReference type="ARBA" id="ARBA00022630"/>
    </source>
</evidence>
<dbReference type="InterPro" id="IPR017927">
    <property type="entry name" value="FAD-bd_FR_type"/>
</dbReference>
<evidence type="ECO:0000256" key="6">
    <source>
        <dbReference type="RuleBase" id="RU361226"/>
    </source>
</evidence>
<dbReference type="PRINTS" id="PR00371">
    <property type="entry name" value="FPNCR"/>
</dbReference>
<protein>
    <recommendedName>
        <fullName evidence="6">NADH-cytochrome b5 reductase</fullName>
        <ecNumber evidence="6">1.6.2.2</ecNumber>
    </recommendedName>
</protein>
<evidence type="ECO:0000256" key="3">
    <source>
        <dbReference type="ARBA" id="ARBA00022827"/>
    </source>
</evidence>
<reference evidence="8" key="1">
    <citation type="submission" date="2023-10" db="EMBL/GenBank/DDBJ databases">
        <authorList>
            <person name="Chen Y."/>
            <person name="Shah S."/>
            <person name="Dougan E. K."/>
            <person name="Thang M."/>
            <person name="Chan C."/>
        </authorList>
    </citation>
    <scope>NUCLEOTIDE SEQUENCE [LARGE SCALE GENOMIC DNA]</scope>
</reference>
<dbReference type="InterPro" id="IPR039261">
    <property type="entry name" value="FNR_nucleotide-bd"/>
</dbReference>
<keyword evidence="5 6" id="KW-0520">NAD</keyword>
<evidence type="ECO:0000259" key="7">
    <source>
        <dbReference type="PROSITE" id="PS51384"/>
    </source>
</evidence>
<dbReference type="Proteomes" id="UP001189429">
    <property type="component" value="Unassembled WGS sequence"/>
</dbReference>
<keyword evidence="2 6" id="KW-0285">Flavoprotein</keyword>
<evidence type="ECO:0000256" key="5">
    <source>
        <dbReference type="ARBA" id="ARBA00023027"/>
    </source>
</evidence>
<comment type="caution">
    <text evidence="8">The sequence shown here is derived from an EMBL/GenBank/DDBJ whole genome shotgun (WGS) entry which is preliminary data.</text>
</comment>
<dbReference type="CDD" id="cd06183">
    <property type="entry name" value="cyt_b5_reduct_like"/>
    <property type="match status" value="1"/>
</dbReference>
<keyword evidence="3 6" id="KW-0274">FAD</keyword>
<keyword evidence="4 6" id="KW-0560">Oxidoreductase</keyword>
<dbReference type="InterPro" id="IPR017938">
    <property type="entry name" value="Riboflavin_synthase-like_b-brl"/>
</dbReference>
<name>A0ABN9TLX6_9DINO</name>
<accession>A0ABN9TLX6</accession>
<proteinExistence type="inferred from homology"/>
<sequence length="291" mass="32236">MPTAATRVKARQVTILDVIQASHDTKRFRVALGAKGRILGLPVGKSIIVYAPNPDECVRTGEWNGRADPDKGQREVDRSYTPITGDEVDGYFDLLVKIYKPGTTRTSEDEQVSWTNGGKVSQYLDSKNPGDVIEINGPRGGIEYLGRGMIALHNRTLSAKHICMLAGGTGITPMVQVLRRAIRDKADYCRFTLIYANKTEEDILLRDVLDGLVNEGKGQFNVVYTLDFPPAKWKEEKGHISAGLIRKHFPPPRRKSFDPLILMCGPVPMVELACRKNLLALGYPSQSLVAF</sequence>
<evidence type="ECO:0000256" key="1">
    <source>
        <dbReference type="ARBA" id="ARBA00001974"/>
    </source>
</evidence>
<dbReference type="Gene3D" id="2.40.30.10">
    <property type="entry name" value="Translation factors"/>
    <property type="match status" value="1"/>
</dbReference>
<dbReference type="Gene3D" id="3.40.50.80">
    <property type="entry name" value="Nucleotide-binding domain of ferredoxin-NADP reductase (FNR) module"/>
    <property type="match status" value="1"/>
</dbReference>
<dbReference type="PROSITE" id="PS51384">
    <property type="entry name" value="FAD_FR"/>
    <property type="match status" value="1"/>
</dbReference>
<organism evidence="8 9">
    <name type="scientific">Prorocentrum cordatum</name>
    <dbReference type="NCBI Taxonomy" id="2364126"/>
    <lineage>
        <taxon>Eukaryota</taxon>
        <taxon>Sar</taxon>
        <taxon>Alveolata</taxon>
        <taxon>Dinophyceae</taxon>
        <taxon>Prorocentrales</taxon>
        <taxon>Prorocentraceae</taxon>
        <taxon>Prorocentrum</taxon>
    </lineage>
</organism>
<dbReference type="SUPFAM" id="SSF63380">
    <property type="entry name" value="Riboflavin synthase domain-like"/>
    <property type="match status" value="1"/>
</dbReference>
<dbReference type="Pfam" id="PF00970">
    <property type="entry name" value="FAD_binding_6"/>
    <property type="match status" value="2"/>
</dbReference>
<dbReference type="PANTHER" id="PTHR19370:SF185">
    <property type="entry name" value="NADH-CYTOCHROME B5 REDUCTASE"/>
    <property type="match status" value="1"/>
</dbReference>
<gene>
    <name evidence="8" type="ORF">PCOR1329_LOCUS40256</name>
</gene>
<dbReference type="PANTHER" id="PTHR19370">
    <property type="entry name" value="NADH-CYTOCHROME B5 REDUCTASE"/>
    <property type="match status" value="1"/>
</dbReference>
<evidence type="ECO:0000313" key="8">
    <source>
        <dbReference type="EMBL" id="CAK0846878.1"/>
    </source>
</evidence>
<keyword evidence="9" id="KW-1185">Reference proteome</keyword>